<organism evidence="2 3">
    <name type="scientific">Halomonas saccharevitans</name>
    <dbReference type="NCBI Taxonomy" id="416872"/>
    <lineage>
        <taxon>Bacteria</taxon>
        <taxon>Pseudomonadati</taxon>
        <taxon>Pseudomonadota</taxon>
        <taxon>Gammaproteobacteria</taxon>
        <taxon>Oceanospirillales</taxon>
        <taxon>Halomonadaceae</taxon>
        <taxon>Halomonas</taxon>
    </lineage>
</organism>
<evidence type="ECO:0000313" key="2">
    <source>
        <dbReference type="EMBL" id="MDT8878303.1"/>
    </source>
</evidence>
<name>A0ABU3NCP1_9GAMM</name>
<evidence type="ECO:0000313" key="3">
    <source>
        <dbReference type="Proteomes" id="UP001255917"/>
    </source>
</evidence>
<feature type="transmembrane region" description="Helical" evidence="1">
    <location>
        <begin position="106"/>
        <end position="125"/>
    </location>
</feature>
<feature type="transmembrane region" description="Helical" evidence="1">
    <location>
        <begin position="342"/>
        <end position="366"/>
    </location>
</feature>
<feature type="transmembrane region" description="Helical" evidence="1">
    <location>
        <begin position="131"/>
        <end position="149"/>
    </location>
</feature>
<protein>
    <recommendedName>
        <fullName evidence="4">Dolichyl-phosphate-mannose-protein mannosyltransferase</fullName>
    </recommendedName>
</protein>
<evidence type="ECO:0000256" key="1">
    <source>
        <dbReference type="SAM" id="Phobius"/>
    </source>
</evidence>
<dbReference type="RefSeq" id="WP_315585291.1">
    <property type="nucleotide sequence ID" value="NZ_JAVXUR010000001.1"/>
</dbReference>
<dbReference type="Proteomes" id="UP001255917">
    <property type="component" value="Unassembled WGS sequence"/>
</dbReference>
<keyword evidence="1" id="KW-0472">Membrane</keyword>
<feature type="transmembrane region" description="Helical" evidence="1">
    <location>
        <begin position="76"/>
        <end position="94"/>
    </location>
</feature>
<feature type="transmembrane region" description="Helical" evidence="1">
    <location>
        <begin position="373"/>
        <end position="391"/>
    </location>
</feature>
<keyword evidence="1" id="KW-0812">Transmembrane</keyword>
<feature type="transmembrane region" description="Helical" evidence="1">
    <location>
        <begin position="403"/>
        <end position="422"/>
    </location>
</feature>
<sequence>MTWFIQLVLLGMLLPSWSDGHGLIPGQDVSRFHQVAAEQAAMISQQGWSAWELRPNGWGISGLISAWYALTVPEPWVLVPIQAVSYGVSLAILARFLHVMTGNRRLAAGIVLATLLLPSAAMIYAQPHKDLYVFTGLMLTLMGWWLLWGMQQAFLVKGCRLAVFGTALVVMGVVLAWAVRPFSVEILQGIGLLSAMLLLVGFLVEFFRTRRLHAGSLASLLIAILLVVGMKGLESFDAFDGELREESSSQGQAIAKEVQQRGWQASIWLPSAVDDSLRRLAGARDHFLRGYSDGRSAVDTDVHYRDVGDILLYTPRALQIGLLSPFPAQWLPHPEAPPVRNLYRTLAGVEMSVIYLTFPFLVYAAWCWWRRPAFWLLLVPSLAWVMVYAYSVPVVGALVRYRFPGYIMLLALAVAGLCQAVLNWRAKRLAISAAQEN</sequence>
<feature type="transmembrane region" description="Helical" evidence="1">
    <location>
        <begin position="214"/>
        <end position="233"/>
    </location>
</feature>
<comment type="caution">
    <text evidence="2">The sequence shown here is derived from an EMBL/GenBank/DDBJ whole genome shotgun (WGS) entry which is preliminary data.</text>
</comment>
<feature type="transmembrane region" description="Helical" evidence="1">
    <location>
        <begin position="186"/>
        <end position="207"/>
    </location>
</feature>
<keyword evidence="3" id="KW-1185">Reference proteome</keyword>
<keyword evidence="1" id="KW-1133">Transmembrane helix</keyword>
<accession>A0ABU3NCP1</accession>
<feature type="transmembrane region" description="Helical" evidence="1">
    <location>
        <begin position="161"/>
        <end position="180"/>
    </location>
</feature>
<proteinExistence type="predicted"/>
<reference evidence="3" key="1">
    <citation type="submission" date="2023-07" db="EMBL/GenBank/DDBJ databases">
        <title>Substrates and metabolic shifts associated with increased methane emissions in unrestored hypersaline salterns.</title>
        <authorList>
            <person name="Bueno De Mesquita C.P."/>
            <person name="Tringe S.G."/>
        </authorList>
    </citation>
    <scope>NUCLEOTIDE SEQUENCE [LARGE SCALE GENOMIC DNA]</scope>
    <source>
        <strain evidence="3">I4</strain>
    </source>
</reference>
<gene>
    <name evidence="2" type="ORF">RSO68_02335</name>
</gene>
<dbReference type="EMBL" id="JAVXUR010000001">
    <property type="protein sequence ID" value="MDT8878303.1"/>
    <property type="molecule type" value="Genomic_DNA"/>
</dbReference>
<evidence type="ECO:0008006" key="4">
    <source>
        <dbReference type="Google" id="ProtNLM"/>
    </source>
</evidence>